<protein>
    <submittedName>
        <fullName evidence="1">Uncharacterized protein</fullName>
    </submittedName>
</protein>
<dbReference type="EMBL" id="JDSS02000019">
    <property type="protein sequence ID" value="KFB68733.1"/>
    <property type="molecule type" value="Genomic_DNA"/>
</dbReference>
<comment type="caution">
    <text evidence="1">The sequence shown here is derived from an EMBL/GenBank/DDBJ whole genome shotgun (WGS) entry which is preliminary data.</text>
</comment>
<evidence type="ECO:0000313" key="1">
    <source>
        <dbReference type="EMBL" id="KFB68733.1"/>
    </source>
</evidence>
<gene>
    <name evidence="1" type="ORF">CAPSK01_001587</name>
</gene>
<reference evidence="1 2" key="1">
    <citation type="submission" date="2014-07" db="EMBL/GenBank/DDBJ databases">
        <title>Expanding our view of genomic diversity in Candidatus Accumulibacter clades.</title>
        <authorList>
            <person name="Skennerton C.T."/>
            <person name="Barr J.J."/>
            <person name="Slater F.R."/>
            <person name="Bond P.L."/>
            <person name="Tyson G.W."/>
        </authorList>
    </citation>
    <scope>NUCLEOTIDE SEQUENCE [LARGE SCALE GENOMIC DNA]</scope>
    <source>
        <strain evidence="2">SK-01</strain>
    </source>
</reference>
<proteinExistence type="predicted"/>
<accession>A0A084Y1Y9</accession>
<sequence length="45" mass="4996">MVKYRILLTESDPGYRARVRPSGAAVGPYGLFLTASEWPLWPATT</sequence>
<dbReference type="AlphaFoldDB" id="A0A084Y1Y9"/>
<name>A0A084Y1Y9_9PROT</name>
<organism evidence="1 2">
    <name type="scientific">Candidatus Accumulibacter vicinus</name>
    <dbReference type="NCBI Taxonomy" id="2954382"/>
    <lineage>
        <taxon>Bacteria</taxon>
        <taxon>Pseudomonadati</taxon>
        <taxon>Pseudomonadota</taxon>
        <taxon>Betaproteobacteria</taxon>
        <taxon>Candidatus Accumulibacter</taxon>
    </lineage>
</organism>
<evidence type="ECO:0000313" key="2">
    <source>
        <dbReference type="Proteomes" id="UP000019812"/>
    </source>
</evidence>
<dbReference type="Proteomes" id="UP000019812">
    <property type="component" value="Unassembled WGS sequence"/>
</dbReference>